<protein>
    <recommendedName>
        <fullName evidence="3">Isoprenyl transferase</fullName>
        <ecNumber evidence="3">2.5.1.-</ecNumber>
    </recommendedName>
</protein>
<feature type="active site" evidence="3">
    <location>
        <position position="13"/>
    </location>
</feature>
<dbReference type="Gene3D" id="3.40.1180.10">
    <property type="entry name" value="Decaprenyl diphosphate synthase-like"/>
    <property type="match status" value="1"/>
</dbReference>
<feature type="binding site" evidence="3">
    <location>
        <begin position="14"/>
        <end position="17"/>
    </location>
    <ligand>
        <name>substrate</name>
    </ligand>
</feature>
<dbReference type="InterPro" id="IPR001441">
    <property type="entry name" value="UPP_synth-like"/>
</dbReference>
<dbReference type="InterPro" id="IPR036424">
    <property type="entry name" value="UPP_synth-like_sf"/>
</dbReference>
<dbReference type="AlphaFoldDB" id="A0A1G1Z6Z6"/>
<feature type="active site" description="Proton acceptor" evidence="3">
    <location>
        <position position="61"/>
    </location>
</feature>
<evidence type="ECO:0000256" key="3">
    <source>
        <dbReference type="HAMAP-Rule" id="MF_01139"/>
    </source>
</evidence>
<comment type="similarity">
    <text evidence="2">Belongs to the UPP synthase family. Z-FPP synthase subfamily.</text>
</comment>
<proteinExistence type="inferred from homology"/>
<dbReference type="HAMAP" id="MF_01139">
    <property type="entry name" value="ISPT"/>
    <property type="match status" value="1"/>
</dbReference>
<keyword evidence="3" id="KW-0460">Magnesium</keyword>
<gene>
    <name evidence="4" type="ORF">A3B23_01850</name>
</gene>
<evidence type="ECO:0000256" key="1">
    <source>
        <dbReference type="ARBA" id="ARBA00022679"/>
    </source>
</evidence>
<dbReference type="PANTHER" id="PTHR10291">
    <property type="entry name" value="DEHYDRODOLICHYL DIPHOSPHATE SYNTHASE FAMILY MEMBER"/>
    <property type="match status" value="1"/>
</dbReference>
<dbReference type="SUPFAM" id="SSF64005">
    <property type="entry name" value="Undecaprenyl diphosphate synthase"/>
    <property type="match status" value="1"/>
</dbReference>
<comment type="caution">
    <text evidence="4">The sequence shown here is derived from an EMBL/GenBank/DDBJ whole genome shotgun (WGS) entry which is preliminary data.</text>
</comment>
<comment type="function">
    <text evidence="3">Catalyzes the condensation of isopentenyl diphosphate (IPP) with allylic pyrophosphates generating different type of terpenoids.</text>
</comment>
<feature type="binding site" evidence="3">
    <location>
        <position position="175"/>
    </location>
    <ligand>
        <name>substrate</name>
    </ligand>
</feature>
<comment type="cofactor">
    <cofactor evidence="3">
        <name>Mg(2+)</name>
        <dbReference type="ChEBI" id="CHEBI:18420"/>
    </cofactor>
    <text evidence="3">Binds 2 magnesium ions per subunit.</text>
</comment>
<dbReference type="STRING" id="1797690.A3B23_01850"/>
<organism evidence="4 5">
    <name type="scientific">Candidatus Colwellbacteria bacterium RIFCSPLOWO2_01_FULL_48_10</name>
    <dbReference type="NCBI Taxonomy" id="1797690"/>
    <lineage>
        <taxon>Bacteria</taxon>
        <taxon>Candidatus Colwelliibacteriota</taxon>
    </lineage>
</organism>
<feature type="binding site" evidence="3">
    <location>
        <position position="18"/>
    </location>
    <ligand>
        <name>substrate</name>
    </ligand>
</feature>
<keyword evidence="3" id="KW-0479">Metal-binding</keyword>
<dbReference type="PANTHER" id="PTHR10291:SF43">
    <property type="entry name" value="DEHYDRODOLICHYL DIPHOSPHATE SYNTHASE COMPLEX SUBUNIT DHDDS"/>
    <property type="match status" value="1"/>
</dbReference>
<comment type="caution">
    <text evidence="3">Lacks conserved residue(s) required for the propagation of feature annotation.</text>
</comment>
<dbReference type="CDD" id="cd00475">
    <property type="entry name" value="Cis_IPPS"/>
    <property type="match status" value="1"/>
</dbReference>
<evidence type="ECO:0000313" key="5">
    <source>
        <dbReference type="Proteomes" id="UP000178744"/>
    </source>
</evidence>
<keyword evidence="1 3" id="KW-0808">Transferase</keyword>
<dbReference type="EMBL" id="MHIY01000001">
    <property type="protein sequence ID" value="OGY60401.1"/>
    <property type="molecule type" value="Genomic_DNA"/>
</dbReference>
<evidence type="ECO:0000313" key="4">
    <source>
        <dbReference type="EMBL" id="OGY60401.1"/>
    </source>
</evidence>
<dbReference type="NCBIfam" id="TIGR00055">
    <property type="entry name" value="uppS"/>
    <property type="match status" value="1"/>
</dbReference>
<feature type="binding site" evidence="3">
    <location>
        <position position="30"/>
    </location>
    <ligand>
        <name>substrate</name>
    </ligand>
</feature>
<evidence type="ECO:0000256" key="2">
    <source>
        <dbReference type="ARBA" id="ARBA00038453"/>
    </source>
</evidence>
<feature type="binding site" evidence="3">
    <location>
        <position position="13"/>
    </location>
    <ligand>
        <name>Mg(2+)</name>
        <dbReference type="ChEBI" id="CHEBI:18420"/>
    </ligand>
</feature>
<dbReference type="GO" id="GO:0000287">
    <property type="term" value="F:magnesium ion binding"/>
    <property type="evidence" value="ECO:0007669"/>
    <property type="project" value="UniProtKB-UniRule"/>
</dbReference>
<sequence length="227" mass="25551">MKNTPNHIAIIPDGNRRWAKKKGLAAWKGHLEGAKTAEKMIKAAEKLGIKYLTLWGSSYDNLTKRSPVELKVLDRVYGDGAENMLHSQDISRNGIKVSFLGEWSKFLSSKTSTSIKRVEAATRNNAKLNLTVLLGYNGDREMLSAINNLAGKATEESIKNALWTKDLPPVDMVIRTGGNPHLSAGFMMWDIKYSFLYFSDKMWPEFKAKDLDSAIEYYSSQDRRKGT</sequence>
<dbReference type="Proteomes" id="UP000178744">
    <property type="component" value="Unassembled WGS sequence"/>
</dbReference>
<dbReference type="Pfam" id="PF01255">
    <property type="entry name" value="Prenyltransf"/>
    <property type="match status" value="1"/>
</dbReference>
<dbReference type="EC" id="2.5.1.-" evidence="3"/>
<dbReference type="GO" id="GO:0016094">
    <property type="term" value="P:polyprenol biosynthetic process"/>
    <property type="evidence" value="ECO:0007669"/>
    <property type="project" value="TreeGrafter"/>
</dbReference>
<comment type="subunit">
    <text evidence="3">Homodimer.</text>
</comment>
<name>A0A1G1Z6Z6_9BACT</name>
<feature type="binding site" evidence="3">
    <location>
        <begin position="58"/>
        <end position="60"/>
    </location>
    <ligand>
        <name>substrate</name>
    </ligand>
</feature>
<accession>A0A1G1Z6Z6</accession>
<feature type="binding site" evidence="3">
    <location>
        <position position="65"/>
    </location>
    <ligand>
        <name>substrate</name>
    </ligand>
</feature>
<dbReference type="GO" id="GO:0045547">
    <property type="term" value="F:ditrans,polycis-polyprenyl diphosphate synthase [(2E,6E)-farnesyl diphosphate specific] activity"/>
    <property type="evidence" value="ECO:0007669"/>
    <property type="project" value="TreeGrafter"/>
</dbReference>
<reference evidence="4 5" key="1">
    <citation type="journal article" date="2016" name="Nat. Commun.">
        <title>Thousands of microbial genomes shed light on interconnected biogeochemical processes in an aquifer system.</title>
        <authorList>
            <person name="Anantharaman K."/>
            <person name="Brown C.T."/>
            <person name="Hug L.A."/>
            <person name="Sharon I."/>
            <person name="Castelle C.J."/>
            <person name="Probst A.J."/>
            <person name="Thomas B.C."/>
            <person name="Singh A."/>
            <person name="Wilkins M.J."/>
            <person name="Karaoz U."/>
            <person name="Brodie E.L."/>
            <person name="Williams K.H."/>
            <person name="Hubbard S.S."/>
            <person name="Banfield J.F."/>
        </authorList>
    </citation>
    <scope>NUCLEOTIDE SEQUENCE [LARGE SCALE GENOMIC DNA]</scope>
</reference>